<dbReference type="GO" id="GO:0004175">
    <property type="term" value="F:endopeptidase activity"/>
    <property type="evidence" value="ECO:0007669"/>
    <property type="project" value="TreeGrafter"/>
</dbReference>
<keyword evidence="10" id="KW-1185">Reference proteome</keyword>
<keyword evidence="2 5" id="KW-0645">Protease</keyword>
<sequence length="465" mass="50167">MKSSFTKQTGIGLLFSVCLGTSFTLNAQPSDANSADEVPASQQAAATDEGKLPLDELRSFADVFNHIRLSYVEEIDDKTLLENAIRGMLSGLDPHSSYLDAKSFDDLQVSTTGEFGGLGLEVGMENGYVKVISPIDDTPAEKAGIESGDLIIQLDSKPVKGMSLNEAVKLMRGKKGSDIELTIVREGIRQPFDVTVTRDIIKVVSVRSKTLEEGFGYVRVAQFQSKTGSEFRKAITSLQAEDTPMKGLVVDLRNNPGGILQSSVEVADTLLEEGLIVYTEGRLSDSHSEYSATPNDLTNGVPVVVLINGGSASASEIVAGALQDHHRAVIMGTDSFGKGSVQTVVPLSEKHAIKLTTARYFTPNGRSIQAQGIVPDIVVERAKIEAIKTRDRVTEADLQGHLSSTDGDESDSKKRQSKAKDKLFNSDNQLYEALNLLKGLHILSLNEKATKVASKTEQPEEQKAL</sequence>
<dbReference type="FunFam" id="2.30.42.10:FF:000063">
    <property type="entry name" value="Peptidase, S41 family"/>
    <property type="match status" value="1"/>
</dbReference>
<proteinExistence type="inferred from homology"/>
<dbReference type="CDD" id="cd06782">
    <property type="entry name" value="cpPDZ_CPP-like"/>
    <property type="match status" value="1"/>
</dbReference>
<feature type="domain" description="PDZ" evidence="8">
    <location>
        <begin position="104"/>
        <end position="172"/>
    </location>
</feature>
<dbReference type="GO" id="GO:0007165">
    <property type="term" value="P:signal transduction"/>
    <property type="evidence" value="ECO:0007669"/>
    <property type="project" value="TreeGrafter"/>
</dbReference>
<dbReference type="RefSeq" id="WP_085760478.1">
    <property type="nucleotide sequence ID" value="NZ_CP019343.1"/>
</dbReference>
<dbReference type="PANTHER" id="PTHR32060:SF30">
    <property type="entry name" value="CARBOXY-TERMINAL PROCESSING PROTEASE CTPA"/>
    <property type="match status" value="1"/>
</dbReference>
<dbReference type="CDD" id="cd07560">
    <property type="entry name" value="Peptidase_S41_CPP"/>
    <property type="match status" value="1"/>
</dbReference>
<feature type="region of interest" description="Disordered" evidence="6">
    <location>
        <begin position="30"/>
        <end position="49"/>
    </location>
</feature>
<evidence type="ECO:0000256" key="2">
    <source>
        <dbReference type="ARBA" id="ARBA00022670"/>
    </source>
</evidence>
<dbReference type="STRING" id="716816.BST96_05400"/>
<feature type="region of interest" description="Disordered" evidence="6">
    <location>
        <begin position="395"/>
        <end position="421"/>
    </location>
</feature>
<comment type="similarity">
    <text evidence="1 5">Belongs to the peptidase S41A family.</text>
</comment>
<dbReference type="InterPro" id="IPR055210">
    <property type="entry name" value="CtpA/B_N"/>
</dbReference>
<evidence type="ECO:0000256" key="4">
    <source>
        <dbReference type="ARBA" id="ARBA00022825"/>
    </source>
</evidence>
<dbReference type="SUPFAM" id="SSF50156">
    <property type="entry name" value="PDZ domain-like"/>
    <property type="match status" value="1"/>
</dbReference>
<dbReference type="SMART" id="SM00228">
    <property type="entry name" value="PDZ"/>
    <property type="match status" value="1"/>
</dbReference>
<dbReference type="Pfam" id="PF22694">
    <property type="entry name" value="CtpB_N-like"/>
    <property type="match status" value="1"/>
</dbReference>
<dbReference type="SMART" id="SM00245">
    <property type="entry name" value="TSPc"/>
    <property type="match status" value="1"/>
</dbReference>
<protein>
    <submittedName>
        <fullName evidence="9">Peptidase S41</fullName>
    </submittedName>
</protein>
<dbReference type="NCBIfam" id="TIGR00225">
    <property type="entry name" value="prc"/>
    <property type="match status" value="1"/>
</dbReference>
<evidence type="ECO:0000256" key="1">
    <source>
        <dbReference type="ARBA" id="ARBA00009179"/>
    </source>
</evidence>
<dbReference type="GO" id="GO:0006508">
    <property type="term" value="P:proteolysis"/>
    <property type="evidence" value="ECO:0007669"/>
    <property type="project" value="UniProtKB-KW"/>
</dbReference>
<dbReference type="EMBL" id="CP019343">
    <property type="protein sequence ID" value="ARN76307.1"/>
    <property type="molecule type" value="Genomic_DNA"/>
</dbReference>
<dbReference type="InterPro" id="IPR001478">
    <property type="entry name" value="PDZ"/>
</dbReference>
<feature type="signal peptide" evidence="7">
    <location>
        <begin position="1"/>
        <end position="27"/>
    </location>
</feature>
<evidence type="ECO:0000256" key="6">
    <source>
        <dbReference type="SAM" id="MobiDB-lite"/>
    </source>
</evidence>
<dbReference type="AlphaFoldDB" id="A0A1X9NNH0"/>
<dbReference type="Gene3D" id="2.30.42.10">
    <property type="match status" value="1"/>
</dbReference>
<evidence type="ECO:0000256" key="5">
    <source>
        <dbReference type="RuleBase" id="RU004404"/>
    </source>
</evidence>
<keyword evidence="7" id="KW-0732">Signal</keyword>
<dbReference type="Pfam" id="PF03572">
    <property type="entry name" value="Peptidase_S41"/>
    <property type="match status" value="1"/>
</dbReference>
<dbReference type="Proteomes" id="UP000193450">
    <property type="component" value="Chromosome"/>
</dbReference>
<dbReference type="InterPro" id="IPR005151">
    <property type="entry name" value="Tail-specific_protease"/>
</dbReference>
<evidence type="ECO:0000313" key="9">
    <source>
        <dbReference type="EMBL" id="ARN76307.1"/>
    </source>
</evidence>
<dbReference type="KEGG" id="osg:BST96_05400"/>
<keyword evidence="3 5" id="KW-0378">Hydrolase</keyword>
<dbReference type="Gene3D" id="3.30.750.44">
    <property type="match status" value="1"/>
</dbReference>
<feature type="chain" id="PRO_5012281923" evidence="7">
    <location>
        <begin position="28"/>
        <end position="465"/>
    </location>
</feature>
<dbReference type="FunFam" id="3.90.226.10:FF:000029">
    <property type="entry name" value="Peptidase, S41 family"/>
    <property type="match status" value="1"/>
</dbReference>
<dbReference type="SUPFAM" id="SSF52096">
    <property type="entry name" value="ClpP/crotonase"/>
    <property type="match status" value="1"/>
</dbReference>
<dbReference type="InterPro" id="IPR004447">
    <property type="entry name" value="Peptidase_S41A"/>
</dbReference>
<keyword evidence="4 5" id="KW-0720">Serine protease</keyword>
<evidence type="ECO:0000313" key="10">
    <source>
        <dbReference type="Proteomes" id="UP000193450"/>
    </source>
</evidence>
<gene>
    <name evidence="9" type="ORF">BST96_05400</name>
</gene>
<dbReference type="PROSITE" id="PS50106">
    <property type="entry name" value="PDZ"/>
    <property type="match status" value="1"/>
</dbReference>
<dbReference type="GO" id="GO:0008236">
    <property type="term" value="F:serine-type peptidase activity"/>
    <property type="evidence" value="ECO:0007669"/>
    <property type="project" value="UniProtKB-KW"/>
</dbReference>
<dbReference type="Gene3D" id="3.90.226.10">
    <property type="entry name" value="2-enoyl-CoA Hydratase, Chain A, domain 1"/>
    <property type="match status" value="1"/>
</dbReference>
<dbReference type="OrthoDB" id="9812068at2"/>
<reference evidence="9 10" key="1">
    <citation type="submission" date="2016-11" db="EMBL/GenBank/DDBJ databases">
        <title>Trade-off between light-utilization and light-protection in marine flavobacteria.</title>
        <authorList>
            <person name="Kumagai Y."/>
        </authorList>
    </citation>
    <scope>NUCLEOTIDE SEQUENCE [LARGE SCALE GENOMIC DNA]</scope>
    <source>
        <strain evidence="9 10">NBRC 107125</strain>
    </source>
</reference>
<feature type="compositionally biased region" description="Basic and acidic residues" evidence="6">
    <location>
        <begin position="410"/>
        <end position="421"/>
    </location>
</feature>
<dbReference type="Pfam" id="PF13180">
    <property type="entry name" value="PDZ_2"/>
    <property type="match status" value="1"/>
</dbReference>
<dbReference type="GO" id="GO:0030288">
    <property type="term" value="C:outer membrane-bounded periplasmic space"/>
    <property type="evidence" value="ECO:0007669"/>
    <property type="project" value="TreeGrafter"/>
</dbReference>
<organism evidence="9 10">
    <name type="scientific">Oceanicoccus sagamiensis</name>
    <dbReference type="NCBI Taxonomy" id="716816"/>
    <lineage>
        <taxon>Bacteria</taxon>
        <taxon>Pseudomonadati</taxon>
        <taxon>Pseudomonadota</taxon>
        <taxon>Gammaproteobacteria</taxon>
        <taxon>Cellvibrionales</taxon>
        <taxon>Spongiibacteraceae</taxon>
        <taxon>Oceanicoccus</taxon>
    </lineage>
</organism>
<evidence type="ECO:0000256" key="7">
    <source>
        <dbReference type="SAM" id="SignalP"/>
    </source>
</evidence>
<evidence type="ECO:0000256" key="3">
    <source>
        <dbReference type="ARBA" id="ARBA00022801"/>
    </source>
</evidence>
<dbReference type="InterPro" id="IPR029045">
    <property type="entry name" value="ClpP/crotonase-like_dom_sf"/>
</dbReference>
<evidence type="ECO:0000259" key="8">
    <source>
        <dbReference type="PROSITE" id="PS50106"/>
    </source>
</evidence>
<name>A0A1X9NNH0_9GAMM</name>
<dbReference type="InterPro" id="IPR036034">
    <property type="entry name" value="PDZ_sf"/>
</dbReference>
<dbReference type="PANTHER" id="PTHR32060">
    <property type="entry name" value="TAIL-SPECIFIC PROTEASE"/>
    <property type="match status" value="1"/>
</dbReference>
<accession>A0A1X9NNH0</accession>